<evidence type="ECO:0000313" key="3">
    <source>
        <dbReference type="EMBL" id="KAF4964356.1"/>
    </source>
</evidence>
<evidence type="ECO:0000259" key="2">
    <source>
        <dbReference type="PROSITE" id="PS50217"/>
    </source>
</evidence>
<keyword evidence="4" id="KW-1185">Reference proteome</keyword>
<dbReference type="SUPFAM" id="SSF57959">
    <property type="entry name" value="Leucine zipper domain"/>
    <property type="match status" value="1"/>
</dbReference>
<organism evidence="3 4">
    <name type="scientific">Fusarium sarcochroum</name>
    <dbReference type="NCBI Taxonomy" id="1208366"/>
    <lineage>
        <taxon>Eukaryota</taxon>
        <taxon>Fungi</taxon>
        <taxon>Dikarya</taxon>
        <taxon>Ascomycota</taxon>
        <taxon>Pezizomycotina</taxon>
        <taxon>Sordariomycetes</taxon>
        <taxon>Hypocreomycetidae</taxon>
        <taxon>Hypocreales</taxon>
        <taxon>Nectriaceae</taxon>
        <taxon>Fusarium</taxon>
        <taxon>Fusarium lateritium species complex</taxon>
    </lineage>
</organism>
<dbReference type="EMBL" id="JABEXW010000416">
    <property type="protein sequence ID" value="KAF4964356.1"/>
    <property type="molecule type" value="Genomic_DNA"/>
</dbReference>
<dbReference type="GO" id="GO:0003700">
    <property type="term" value="F:DNA-binding transcription factor activity"/>
    <property type="evidence" value="ECO:0007669"/>
    <property type="project" value="InterPro"/>
</dbReference>
<dbReference type="Proteomes" id="UP000622797">
    <property type="component" value="Unassembled WGS sequence"/>
</dbReference>
<feature type="compositionally biased region" description="Polar residues" evidence="1">
    <location>
        <begin position="420"/>
        <end position="433"/>
    </location>
</feature>
<dbReference type="CDD" id="cd14705">
    <property type="entry name" value="bZIP_Zip1"/>
    <property type="match status" value="1"/>
</dbReference>
<feature type="region of interest" description="Disordered" evidence="1">
    <location>
        <begin position="1"/>
        <end position="55"/>
    </location>
</feature>
<feature type="compositionally biased region" description="Polar residues" evidence="1">
    <location>
        <begin position="267"/>
        <end position="276"/>
    </location>
</feature>
<evidence type="ECO:0000313" key="4">
    <source>
        <dbReference type="Proteomes" id="UP000622797"/>
    </source>
</evidence>
<dbReference type="AlphaFoldDB" id="A0A8H4TUF1"/>
<dbReference type="InterPro" id="IPR004827">
    <property type="entry name" value="bZIP"/>
</dbReference>
<feature type="compositionally biased region" description="Basic and acidic residues" evidence="1">
    <location>
        <begin position="34"/>
        <end position="44"/>
    </location>
</feature>
<feature type="region of interest" description="Disordered" evidence="1">
    <location>
        <begin position="409"/>
        <end position="560"/>
    </location>
</feature>
<feature type="compositionally biased region" description="Low complexity" evidence="1">
    <location>
        <begin position="492"/>
        <end position="504"/>
    </location>
</feature>
<dbReference type="OrthoDB" id="2247093at2759"/>
<name>A0A8H4TUF1_9HYPO</name>
<feature type="compositionally biased region" description="Polar residues" evidence="1">
    <location>
        <begin position="223"/>
        <end position="239"/>
    </location>
</feature>
<gene>
    <name evidence="3" type="ORF">FSARC_7723</name>
</gene>
<reference evidence="3" key="1">
    <citation type="journal article" date="2020" name="BMC Genomics">
        <title>Correction to: Identification and distribution of gene clusters required for synthesis of sphingolipid metabolism inhibitors in diverse species of the filamentous fungus Fusarium.</title>
        <authorList>
            <person name="Kim H.S."/>
            <person name="Lohmar J.M."/>
            <person name="Busman M."/>
            <person name="Brown D.W."/>
            <person name="Naumann T.A."/>
            <person name="Divon H.H."/>
            <person name="Lysoe E."/>
            <person name="Uhlig S."/>
            <person name="Proctor R.H."/>
        </authorList>
    </citation>
    <scope>NUCLEOTIDE SEQUENCE</scope>
    <source>
        <strain evidence="3">NRRL 20472</strain>
    </source>
</reference>
<protein>
    <recommendedName>
        <fullName evidence="2">BZIP domain-containing protein</fullName>
    </recommendedName>
</protein>
<dbReference type="InterPro" id="IPR046347">
    <property type="entry name" value="bZIP_sf"/>
</dbReference>
<dbReference type="PROSITE" id="PS50217">
    <property type="entry name" value="BZIP"/>
    <property type="match status" value="1"/>
</dbReference>
<accession>A0A8H4TUF1</accession>
<feature type="compositionally biased region" description="Low complexity" evidence="1">
    <location>
        <begin position="465"/>
        <end position="480"/>
    </location>
</feature>
<sequence length="560" mass="59914">MSHTGPASHHASRRSSRSPLRDDQVSPSSIRHGQFGDRDLHHDVNNIPYTNGEDRIQQVPQKTLGVHNILNPLEPRLLASGGTGHLPPTTRPSGSMMPAQTPGSIPGPYSGARPFPGGQPSSISLPGTPIAPMTPLGGPSSGRNSPITAFPFPAVNNARPRASPTQHHRAISVSHGPPSRDLDARQPSLLGVSPAKRPFDDITPDDSRSQYPNLHPPLGIPTGPSSAMSDPGRSLSQAAIPSPGAQAPLTAQPPSNMPGRPQPPPVHQQTPYPSMQTSRPFPSPGPPSETGSPWSETIRRHGMGGSLFGVEGQQAFMTLPGSDAPIPVHMDFSQASKKADEKRQRNAVASTRHRRKKKIMQEENSKQLSELRDERRLLEIRIEELLQQRDFYREDRNRLRDIVAQTPSISGLAVGPPSPALSTSNSYADTGSLASGPMGYGGDPMSNERPTQRRRTDDHPEYSLPPYGSPASGHPSASPSGLPPMTIPGYGAPSRPSSAASSASGERLPPLRAMEGRPPSGPAPGLGQVQEQDPRTGQWISVQPRVPETGWATRDTHRRP</sequence>
<reference evidence="3" key="2">
    <citation type="submission" date="2020-05" db="EMBL/GenBank/DDBJ databases">
        <authorList>
            <person name="Kim H.-S."/>
            <person name="Proctor R.H."/>
            <person name="Brown D.W."/>
        </authorList>
    </citation>
    <scope>NUCLEOTIDE SEQUENCE</scope>
    <source>
        <strain evidence="3">NRRL 20472</strain>
    </source>
</reference>
<feature type="region of interest" description="Disordered" evidence="1">
    <location>
        <begin position="336"/>
        <end position="366"/>
    </location>
</feature>
<feature type="region of interest" description="Disordered" evidence="1">
    <location>
        <begin position="79"/>
        <end position="307"/>
    </location>
</feature>
<feature type="compositionally biased region" description="Basic and acidic residues" evidence="1">
    <location>
        <begin position="450"/>
        <end position="461"/>
    </location>
</feature>
<feature type="compositionally biased region" description="Basic and acidic residues" evidence="1">
    <location>
        <begin position="197"/>
        <end position="208"/>
    </location>
</feature>
<feature type="domain" description="BZIP" evidence="2">
    <location>
        <begin position="336"/>
        <end position="399"/>
    </location>
</feature>
<proteinExistence type="predicted"/>
<evidence type="ECO:0000256" key="1">
    <source>
        <dbReference type="SAM" id="MobiDB-lite"/>
    </source>
</evidence>
<dbReference type="PROSITE" id="PS00036">
    <property type="entry name" value="BZIP_BASIC"/>
    <property type="match status" value="1"/>
</dbReference>
<comment type="caution">
    <text evidence="3">The sequence shown here is derived from an EMBL/GenBank/DDBJ whole genome shotgun (WGS) entry which is preliminary data.</text>
</comment>